<dbReference type="EMBL" id="JAHESD010000001">
    <property type="protein sequence ID" value="MBT1701688.1"/>
    <property type="molecule type" value="Genomic_DNA"/>
</dbReference>
<protein>
    <submittedName>
        <fullName evidence="1">ATP-binding protein</fullName>
    </submittedName>
</protein>
<name>A0ABS5VJS2_9BACT</name>
<keyword evidence="1" id="KW-0547">Nucleotide-binding</keyword>
<dbReference type="Gene3D" id="2.130.10.10">
    <property type="entry name" value="YVTN repeat-like/Quinoprotein amine dehydrogenase"/>
    <property type="match status" value="1"/>
</dbReference>
<sequence>MKQLVVLSCVLAMVISACQTQKQNAEETEVKDSVGAAPVKLTLKWETDTVLTTCESVLYDRERDVLYAANINGVPDNKDGNGFISKVSLEGKVTEAQWVKGLNAPKGMGLFNSKLYVADIDRVVEIDVTSGKVTNTFAVEGAKFLNDVTVDSTGRVYVSDTGAGNIVVIENGKLSKWLENVEAPNGLLAEGNKLLMLSFAAKTFNTIDVASKQVTKQADGISNADGIEALGDGGYLVSSWDGEITHVGADFKTTSVLTLRADSVNSADIEYIQDKNLLLVPTFFKNTVRAYEVSK</sequence>
<accession>A0ABS5VJS2</accession>
<dbReference type="GO" id="GO:0005524">
    <property type="term" value="F:ATP binding"/>
    <property type="evidence" value="ECO:0007669"/>
    <property type="project" value="UniProtKB-KW"/>
</dbReference>
<proteinExistence type="predicted"/>
<comment type="caution">
    <text evidence="1">The sequence shown here is derived from an EMBL/GenBank/DDBJ whole genome shotgun (WGS) entry which is preliminary data.</text>
</comment>
<organism evidence="1 2">
    <name type="scientific">Chryseosolibacter indicus</name>
    <dbReference type="NCBI Taxonomy" id="2782351"/>
    <lineage>
        <taxon>Bacteria</taxon>
        <taxon>Pseudomonadati</taxon>
        <taxon>Bacteroidota</taxon>
        <taxon>Cytophagia</taxon>
        <taxon>Cytophagales</taxon>
        <taxon>Chryseotaleaceae</taxon>
        <taxon>Chryseosolibacter</taxon>
    </lineage>
</organism>
<keyword evidence="2" id="KW-1185">Reference proteome</keyword>
<reference evidence="1 2" key="1">
    <citation type="submission" date="2021-05" db="EMBL/GenBank/DDBJ databases">
        <title>A Polyphasic approach of four new species of the genus Ohtaekwangia: Ohtaekwangia histidinii sp. nov., Ohtaekwangia cretensis sp. nov., Ohtaekwangia indiensis sp. nov., Ohtaekwangia reichenbachii sp. nov. from diverse environment.</title>
        <authorList>
            <person name="Octaviana S."/>
        </authorList>
    </citation>
    <scope>NUCLEOTIDE SEQUENCE [LARGE SCALE GENOMIC DNA]</scope>
    <source>
        <strain evidence="1 2">PWU20</strain>
    </source>
</reference>
<evidence type="ECO:0000313" key="2">
    <source>
        <dbReference type="Proteomes" id="UP000772618"/>
    </source>
</evidence>
<evidence type="ECO:0000313" key="1">
    <source>
        <dbReference type="EMBL" id="MBT1701688.1"/>
    </source>
</evidence>
<dbReference type="SUPFAM" id="SSF63829">
    <property type="entry name" value="Calcium-dependent phosphotriesterase"/>
    <property type="match status" value="1"/>
</dbReference>
<gene>
    <name evidence="1" type="ORF">KK060_00255</name>
</gene>
<dbReference type="RefSeq" id="WP_254151388.1">
    <property type="nucleotide sequence ID" value="NZ_JAHESD010000001.1"/>
</dbReference>
<dbReference type="InterPro" id="IPR015943">
    <property type="entry name" value="WD40/YVTN_repeat-like_dom_sf"/>
</dbReference>
<keyword evidence="1" id="KW-0067">ATP-binding</keyword>
<dbReference type="PROSITE" id="PS51257">
    <property type="entry name" value="PROKAR_LIPOPROTEIN"/>
    <property type="match status" value="1"/>
</dbReference>
<dbReference type="Proteomes" id="UP000772618">
    <property type="component" value="Unassembled WGS sequence"/>
</dbReference>